<dbReference type="FunCoup" id="K0KPH0">
    <property type="interactions" value="13"/>
</dbReference>
<dbReference type="EMBL" id="CAIF01000065">
    <property type="protein sequence ID" value="CCH43048.1"/>
    <property type="molecule type" value="Genomic_DNA"/>
</dbReference>
<feature type="compositionally biased region" description="Polar residues" evidence="1">
    <location>
        <begin position="1"/>
        <end position="11"/>
    </location>
</feature>
<evidence type="ECO:0000313" key="4">
    <source>
        <dbReference type="Proteomes" id="UP000009328"/>
    </source>
</evidence>
<feature type="region of interest" description="Disordered" evidence="1">
    <location>
        <begin position="1"/>
        <end position="24"/>
    </location>
</feature>
<gene>
    <name evidence="3" type="ORF">BN7_2595</name>
</gene>
<sequence length="643" mass="75175">METKGFPTTPTRIKHNHAGSEISPKSPAMTLQEARSVKYVISAEFDNKIGAVVRHQIPKRIPGFKENLPHLGELMIPNHSEHYTKEDYSVFILYKSPNGKYQLLPDDQDEFIPDSSLGLQHISLNEINTIFEYKNHDDDILFFYTVTKKIEDSNDERGGKVRSISVGTPLRNFIIFKHHITIAIQNYMLDNQLSHLLALFNTINSIDLTLYNQFNKSFNDFQKITQLNSEINNRLILPKLRETLLSNDSLDTENIRYKSCSLEQSAIISNQTQTTIEDPMDKILTKIPLHLSLTSSSNQIQTDLNLTKLILNFLIKFSTILNLTNYKNFNIMIYSSQSTDQLCQFILSLSKLFNGFNSSYFHNDKILYFPLIDLYNFDSLIEYDKKFQNTKIIGTNNPIMKENPDFYDFWYDLTTFEMIPNKSVLRSLEFFEKDVFIKTQDFLDISTNLLKGSHDFTTIFNTYQKFNIYEILKILKRNDINNESSEIDLKDYYLKMNKNLVLFDWIFEYKIIKLIETLEILFKNLIKSPEIWINEKILKSLDIILEFLSSNIKGHLEKFILLIELFPIKIGKIDDLLYQGDDIDEFGNPYNGFNCLFQLILNKDSEIRTRVVQLYNILKNSQSSPFIRKRINVFLLMALDECC</sequence>
<dbReference type="AlphaFoldDB" id="K0KPH0"/>
<evidence type="ECO:0000256" key="1">
    <source>
        <dbReference type="SAM" id="MobiDB-lite"/>
    </source>
</evidence>
<evidence type="ECO:0000259" key="2">
    <source>
        <dbReference type="Pfam" id="PF07792"/>
    </source>
</evidence>
<feature type="domain" description="Arf3-interacting protein 1 N-terminal" evidence="2">
    <location>
        <begin position="39"/>
        <end position="108"/>
    </location>
</feature>
<dbReference type="eggNOG" id="ENOG502QQUZ">
    <property type="taxonomic scope" value="Eukaryota"/>
</dbReference>
<dbReference type="Pfam" id="PF07792">
    <property type="entry name" value="Afi1"/>
    <property type="match status" value="1"/>
</dbReference>
<dbReference type="Pfam" id="PF08616">
    <property type="entry name" value="SPA"/>
    <property type="match status" value="1"/>
</dbReference>
<dbReference type="HOGENOM" id="CLU_425914_0_0_1"/>
<dbReference type="Proteomes" id="UP000009328">
    <property type="component" value="Unassembled WGS sequence"/>
</dbReference>
<dbReference type="GO" id="GO:0005886">
    <property type="term" value="C:plasma membrane"/>
    <property type="evidence" value="ECO:0007669"/>
    <property type="project" value="TreeGrafter"/>
</dbReference>
<dbReference type="GO" id="GO:0000282">
    <property type="term" value="P:cellular bud site selection"/>
    <property type="evidence" value="ECO:0007669"/>
    <property type="project" value="TreeGrafter"/>
</dbReference>
<evidence type="ECO:0000313" key="3">
    <source>
        <dbReference type="EMBL" id="CCH43048.1"/>
    </source>
</evidence>
<dbReference type="InterPro" id="IPR052809">
    <property type="entry name" value="Actin_polarity_regulatory"/>
</dbReference>
<proteinExistence type="predicted"/>
<keyword evidence="4" id="KW-1185">Reference proteome</keyword>
<dbReference type="PANTHER" id="PTHR28245">
    <property type="entry name" value="ARF3-INTERACTING PROTEIN 1"/>
    <property type="match status" value="1"/>
</dbReference>
<reference evidence="3 4" key="1">
    <citation type="journal article" date="2012" name="Eukaryot. Cell">
        <title>Draft genome sequence of Wickerhamomyces ciferrii NRRL Y-1031 F-60-10.</title>
        <authorList>
            <person name="Schneider J."/>
            <person name="Andrea H."/>
            <person name="Blom J."/>
            <person name="Jaenicke S."/>
            <person name="Ruckert C."/>
            <person name="Schorsch C."/>
            <person name="Szczepanowski R."/>
            <person name="Farwick M."/>
            <person name="Goesmann A."/>
            <person name="Puhler A."/>
            <person name="Schaffer S."/>
            <person name="Tauch A."/>
            <person name="Kohler T."/>
            <person name="Brinkrolf K."/>
        </authorList>
    </citation>
    <scope>NUCLEOTIDE SEQUENCE [LARGE SCALE GENOMIC DNA]</scope>
    <source>
        <strain evidence="4">ATCC 14091 / BCRC 22168 / CBS 111 / JCM 3599 / NBRC 0793 / NRRL Y-1031 F-60-10</strain>
    </source>
</reference>
<comment type="caution">
    <text evidence="3">The sequence shown here is derived from an EMBL/GenBank/DDBJ whole genome shotgun (WGS) entry which is preliminary data.</text>
</comment>
<dbReference type="STRING" id="1206466.K0KPH0"/>
<dbReference type="PANTHER" id="PTHR28245:SF1">
    <property type="entry name" value="ARF3-INTERACTING PROTEIN 1"/>
    <property type="match status" value="1"/>
</dbReference>
<dbReference type="InterPro" id="IPR012860">
    <property type="entry name" value="Afi1_N"/>
</dbReference>
<dbReference type="InParanoid" id="K0KPH0"/>
<name>K0KPH0_WICCF</name>
<protein>
    <recommendedName>
        <fullName evidence="2">Arf3-interacting protein 1 N-terminal domain-containing protein</fullName>
    </recommendedName>
</protein>
<organism evidence="3 4">
    <name type="scientific">Wickerhamomyces ciferrii (strain ATCC 14091 / BCRC 22168 / CBS 111 / JCM 3599 / NBRC 0793 / NRRL Y-1031 F-60-10)</name>
    <name type="common">Yeast</name>
    <name type="synonym">Pichia ciferrii</name>
    <dbReference type="NCBI Taxonomy" id="1206466"/>
    <lineage>
        <taxon>Eukaryota</taxon>
        <taxon>Fungi</taxon>
        <taxon>Dikarya</taxon>
        <taxon>Ascomycota</taxon>
        <taxon>Saccharomycotina</taxon>
        <taxon>Saccharomycetes</taxon>
        <taxon>Phaffomycetales</taxon>
        <taxon>Wickerhamomycetaceae</taxon>
        <taxon>Wickerhamomyces</taxon>
    </lineage>
</organism>
<dbReference type="GO" id="GO:0005935">
    <property type="term" value="C:cellular bud neck"/>
    <property type="evidence" value="ECO:0007669"/>
    <property type="project" value="TreeGrafter"/>
</dbReference>
<dbReference type="GO" id="GO:0051666">
    <property type="term" value="P:actin cortical patch localization"/>
    <property type="evidence" value="ECO:0007669"/>
    <property type="project" value="TreeGrafter"/>
</dbReference>
<accession>K0KPH0</accession>